<evidence type="ECO:0000313" key="2">
    <source>
        <dbReference type="EMBL" id="CAB9520130.1"/>
    </source>
</evidence>
<dbReference type="AlphaFoldDB" id="A0A9N8EKH1"/>
<name>A0A9N8EKH1_9STRA</name>
<keyword evidence="1" id="KW-0472">Membrane</keyword>
<dbReference type="EMBL" id="CAICTM010001074">
    <property type="protein sequence ID" value="CAB9520130.1"/>
    <property type="molecule type" value="Genomic_DNA"/>
</dbReference>
<organism evidence="2 3">
    <name type="scientific">Seminavis robusta</name>
    <dbReference type="NCBI Taxonomy" id="568900"/>
    <lineage>
        <taxon>Eukaryota</taxon>
        <taxon>Sar</taxon>
        <taxon>Stramenopiles</taxon>
        <taxon>Ochrophyta</taxon>
        <taxon>Bacillariophyta</taxon>
        <taxon>Bacillariophyceae</taxon>
        <taxon>Bacillariophycidae</taxon>
        <taxon>Naviculales</taxon>
        <taxon>Naviculaceae</taxon>
        <taxon>Seminavis</taxon>
    </lineage>
</organism>
<comment type="caution">
    <text evidence="2">The sequence shown here is derived from an EMBL/GenBank/DDBJ whole genome shotgun (WGS) entry which is preliminary data.</text>
</comment>
<keyword evidence="3" id="KW-1185">Reference proteome</keyword>
<evidence type="ECO:0000256" key="1">
    <source>
        <dbReference type="SAM" id="Phobius"/>
    </source>
</evidence>
<proteinExistence type="predicted"/>
<gene>
    <name evidence="2" type="ORF">SEMRO_1076_G238510.1</name>
</gene>
<evidence type="ECO:0000313" key="3">
    <source>
        <dbReference type="Proteomes" id="UP001153069"/>
    </source>
</evidence>
<sequence>MTFVEATSGSDDNHKVLPRDFGSEEVARYLEERGLINDCSFKDDSNPEASYYVFKGRSFFPVSRSVVLLLLVEPYDKFYQMEGSTVGLLFYMIYFPVGLLITTAALLAFCIWFDCCIQPWMLEPDQIGIYGNGRHFAWKKKSDEDVNNGGEEPNEAVDGKRQRQTPISTCLCIYNACLVTKQVEYDEEEVATRVGAEPLVHA</sequence>
<keyword evidence="1" id="KW-1133">Transmembrane helix</keyword>
<dbReference type="Proteomes" id="UP001153069">
    <property type="component" value="Unassembled WGS sequence"/>
</dbReference>
<reference evidence="2" key="1">
    <citation type="submission" date="2020-06" db="EMBL/GenBank/DDBJ databases">
        <authorList>
            <consortium name="Plant Systems Biology data submission"/>
        </authorList>
    </citation>
    <scope>NUCLEOTIDE SEQUENCE</scope>
    <source>
        <strain evidence="2">D6</strain>
    </source>
</reference>
<accession>A0A9N8EKH1</accession>
<keyword evidence="1" id="KW-0812">Transmembrane</keyword>
<feature type="transmembrane region" description="Helical" evidence="1">
    <location>
        <begin position="88"/>
        <end position="113"/>
    </location>
</feature>
<protein>
    <submittedName>
        <fullName evidence="2">Uncharacterized protein</fullName>
    </submittedName>
</protein>